<dbReference type="NCBIfam" id="TIGR02937">
    <property type="entry name" value="sigma70-ECF"/>
    <property type="match status" value="1"/>
</dbReference>
<name>A0A6I1MRV6_9CLOT</name>
<dbReference type="PANTHER" id="PTHR43133">
    <property type="entry name" value="RNA POLYMERASE ECF-TYPE SIGMA FACTO"/>
    <property type="match status" value="1"/>
</dbReference>
<dbReference type="PANTHER" id="PTHR43133:SF60">
    <property type="entry name" value="RNA POLYMERASE SIGMA FACTOR SIGV"/>
    <property type="match status" value="1"/>
</dbReference>
<dbReference type="SUPFAM" id="SSF88659">
    <property type="entry name" value="Sigma3 and sigma4 domains of RNA polymerase sigma factors"/>
    <property type="match status" value="1"/>
</dbReference>
<dbReference type="Gene3D" id="1.10.1740.10">
    <property type="match status" value="1"/>
</dbReference>
<keyword evidence="3" id="KW-0731">Sigma factor</keyword>
<dbReference type="OrthoDB" id="9784984at2"/>
<reference evidence="7 8" key="1">
    <citation type="submission" date="2019-10" db="EMBL/GenBank/DDBJ databases">
        <title>The Genome Sequence of Clostridium tarantellae Isolated from Fish Brain.</title>
        <authorList>
            <person name="Bano L."/>
            <person name="Kiel M."/>
            <person name="Sales G."/>
            <person name="Doxey A.C."/>
            <person name="Mansfield M.J."/>
            <person name="Schiavone M."/>
            <person name="Rossetto O."/>
            <person name="Pirazzini M."/>
            <person name="Dobrindt U."/>
            <person name="Montecucco C."/>
        </authorList>
    </citation>
    <scope>NUCLEOTIDE SEQUENCE [LARGE SCALE GENOMIC DNA]</scope>
    <source>
        <strain evidence="7 8">DSM 3997</strain>
    </source>
</reference>
<evidence type="ECO:0000256" key="2">
    <source>
        <dbReference type="ARBA" id="ARBA00023015"/>
    </source>
</evidence>
<evidence type="ECO:0000259" key="6">
    <source>
        <dbReference type="Pfam" id="PF08281"/>
    </source>
</evidence>
<dbReference type="GO" id="GO:0003677">
    <property type="term" value="F:DNA binding"/>
    <property type="evidence" value="ECO:0007669"/>
    <property type="project" value="InterPro"/>
</dbReference>
<organism evidence="7 8">
    <name type="scientific">Clostridium tarantellae</name>
    <dbReference type="NCBI Taxonomy" id="39493"/>
    <lineage>
        <taxon>Bacteria</taxon>
        <taxon>Bacillati</taxon>
        <taxon>Bacillota</taxon>
        <taxon>Clostridia</taxon>
        <taxon>Eubacteriales</taxon>
        <taxon>Clostridiaceae</taxon>
        <taxon>Clostridium</taxon>
    </lineage>
</organism>
<dbReference type="Proteomes" id="UP000430345">
    <property type="component" value="Unassembled WGS sequence"/>
</dbReference>
<dbReference type="GO" id="GO:0016987">
    <property type="term" value="F:sigma factor activity"/>
    <property type="evidence" value="ECO:0007669"/>
    <property type="project" value="UniProtKB-KW"/>
</dbReference>
<evidence type="ECO:0000256" key="4">
    <source>
        <dbReference type="ARBA" id="ARBA00023163"/>
    </source>
</evidence>
<feature type="domain" description="RNA polymerase sigma factor 70 region 4 type 2" evidence="6">
    <location>
        <begin position="123"/>
        <end position="169"/>
    </location>
</feature>
<dbReference type="InterPro" id="IPR014284">
    <property type="entry name" value="RNA_pol_sigma-70_dom"/>
</dbReference>
<dbReference type="AlphaFoldDB" id="A0A6I1MRV6"/>
<sequence length="191" mass="23126">MDKEDRLIRDIVKFNSKIAGNELVSIYYKEIYIYVYKQTSQKELAMDLTQDIFFSMIKSIDKFNKEKASFITWLYKIATNKIVDYYRSKNYKYNKFIEPMEENEDIPIQDDFVLTLEYKEDVEKIQNIVNKMSSDYQEIFRLKIFLDSTFLEISKILNISESTVKTKYYSMIKKIKKEFLKNNLKRRQIYG</sequence>
<keyword evidence="2" id="KW-0805">Transcription regulation</keyword>
<dbReference type="GO" id="GO:0006352">
    <property type="term" value="P:DNA-templated transcription initiation"/>
    <property type="evidence" value="ECO:0007669"/>
    <property type="project" value="InterPro"/>
</dbReference>
<keyword evidence="4" id="KW-0804">Transcription</keyword>
<proteinExistence type="inferred from homology"/>
<dbReference type="Gene3D" id="1.10.10.10">
    <property type="entry name" value="Winged helix-like DNA-binding domain superfamily/Winged helix DNA-binding domain"/>
    <property type="match status" value="1"/>
</dbReference>
<comment type="caution">
    <text evidence="7">The sequence shown here is derived from an EMBL/GenBank/DDBJ whole genome shotgun (WGS) entry which is preliminary data.</text>
</comment>
<dbReference type="InterPro" id="IPR013325">
    <property type="entry name" value="RNA_pol_sigma_r2"/>
</dbReference>
<keyword evidence="8" id="KW-1185">Reference proteome</keyword>
<evidence type="ECO:0000259" key="5">
    <source>
        <dbReference type="Pfam" id="PF04542"/>
    </source>
</evidence>
<dbReference type="Pfam" id="PF04542">
    <property type="entry name" value="Sigma70_r2"/>
    <property type="match status" value="1"/>
</dbReference>
<evidence type="ECO:0000313" key="7">
    <source>
        <dbReference type="EMBL" id="MPQ44932.1"/>
    </source>
</evidence>
<feature type="domain" description="RNA polymerase sigma-70 region 2" evidence="5">
    <location>
        <begin position="23"/>
        <end position="89"/>
    </location>
</feature>
<dbReference type="InterPro" id="IPR036388">
    <property type="entry name" value="WH-like_DNA-bd_sf"/>
</dbReference>
<evidence type="ECO:0000256" key="3">
    <source>
        <dbReference type="ARBA" id="ARBA00023082"/>
    </source>
</evidence>
<dbReference type="InterPro" id="IPR007627">
    <property type="entry name" value="RNA_pol_sigma70_r2"/>
</dbReference>
<comment type="similarity">
    <text evidence="1">Belongs to the sigma-70 factor family. ECF subfamily.</text>
</comment>
<dbReference type="SUPFAM" id="SSF88946">
    <property type="entry name" value="Sigma2 domain of RNA polymerase sigma factors"/>
    <property type="match status" value="1"/>
</dbReference>
<dbReference type="InterPro" id="IPR039425">
    <property type="entry name" value="RNA_pol_sigma-70-like"/>
</dbReference>
<evidence type="ECO:0000313" key="8">
    <source>
        <dbReference type="Proteomes" id="UP000430345"/>
    </source>
</evidence>
<dbReference type="Pfam" id="PF08281">
    <property type="entry name" value="Sigma70_r4_2"/>
    <property type="match status" value="1"/>
</dbReference>
<dbReference type="RefSeq" id="WP_152891811.1">
    <property type="nucleotide sequence ID" value="NZ_WHJC01000363.1"/>
</dbReference>
<evidence type="ECO:0000256" key="1">
    <source>
        <dbReference type="ARBA" id="ARBA00010641"/>
    </source>
</evidence>
<accession>A0A6I1MRV6</accession>
<dbReference type="EMBL" id="WHJC01000363">
    <property type="protein sequence ID" value="MPQ44932.1"/>
    <property type="molecule type" value="Genomic_DNA"/>
</dbReference>
<dbReference type="InterPro" id="IPR013249">
    <property type="entry name" value="RNA_pol_sigma70_r4_t2"/>
</dbReference>
<gene>
    <name evidence="7" type="ORF">GBZ86_14470</name>
</gene>
<dbReference type="InterPro" id="IPR013324">
    <property type="entry name" value="RNA_pol_sigma_r3/r4-like"/>
</dbReference>
<protein>
    <submittedName>
        <fullName evidence="7">Sigma-70 family RNA polymerase sigma factor</fullName>
    </submittedName>
</protein>